<keyword evidence="8" id="KW-0378">Hydrolase</keyword>
<sequence>MDESNYDSPDEYTSLMDAHVAETRSDSSGLVHERRKRRSKAVNNDEIGNVPEVRVEASGSSALFGGSRSPHIGQGDTPGDNFQQEELEEGLKYGATHVIKLFIPVSLCMLVVVATISSISFYTTEGEYLLYTPFHDNSADTTTLTKIWQALANSLILICVIVCMTVVLIVLYKYRCYRFIHGWLIMSSLMLLFVFATLYCEEVLKAYNIPIDFITLSLVVWNFGIMGMICIHWQGPLALQQAYLIFIAALMALVFIKYLPEWTVWAVLAVISIWDLIAVLTPRGPLRVLVEMAQERNEPIFPALIYSSTIMYSFTVAYAGYVGTATTSGDSASGDDNIRFPVRDRMVRPAGDEGEESGFTNDWVDNHENRSAQRAEEVRQTAAQYRTAQASVQNNQPANSSVSEEERGVKLGLGDFIFYSVLVGKASSYGDWNTTLACFVAILIGLCLTLLLLAIFQKALPALPISIAFGLIFYFATREIVAPFSDSLASEQVFI</sequence>
<comment type="subcellular location">
    <subcellularLocation>
        <location evidence="8">Endoplasmic reticulum membrane</location>
        <topology evidence="8">Multi-pass membrane protein</topology>
    </subcellularLocation>
    <subcellularLocation>
        <location evidence="8">Golgi apparatus membrane</location>
        <topology evidence="8">Multi-pass membrane protein</topology>
    </subcellularLocation>
</comment>
<dbReference type="PANTHER" id="PTHR10202:SF13">
    <property type="entry name" value="PRESENILIN HOMOLOG"/>
    <property type="match status" value="1"/>
</dbReference>
<keyword evidence="11" id="KW-1185">Reference proteome</keyword>
<evidence type="ECO:0000256" key="2">
    <source>
        <dbReference type="ARBA" id="ARBA00022692"/>
    </source>
</evidence>
<evidence type="ECO:0000256" key="6">
    <source>
        <dbReference type="ARBA" id="ARBA00023034"/>
    </source>
</evidence>
<feature type="transmembrane region" description="Helical" evidence="8">
    <location>
        <begin position="101"/>
        <end position="122"/>
    </location>
</feature>
<dbReference type="GO" id="GO:0042500">
    <property type="term" value="F:aspartic endopeptidase activity, intramembrane cleaving"/>
    <property type="evidence" value="ECO:0007669"/>
    <property type="project" value="InterPro"/>
</dbReference>
<dbReference type="GO" id="GO:0016485">
    <property type="term" value="P:protein processing"/>
    <property type="evidence" value="ECO:0007669"/>
    <property type="project" value="InterPro"/>
</dbReference>
<evidence type="ECO:0000256" key="1">
    <source>
        <dbReference type="ARBA" id="ARBA00008604"/>
    </source>
</evidence>
<feature type="transmembrane region" description="Helical" evidence="8">
    <location>
        <begin position="262"/>
        <end position="280"/>
    </location>
</feature>
<feature type="transmembrane region" description="Helical" evidence="8">
    <location>
        <begin position="179"/>
        <end position="199"/>
    </location>
</feature>
<feature type="compositionally biased region" description="Acidic residues" evidence="9">
    <location>
        <begin position="1"/>
        <end position="10"/>
    </location>
</feature>
<feature type="region of interest" description="Disordered" evidence="9">
    <location>
        <begin position="1"/>
        <end position="46"/>
    </location>
</feature>
<evidence type="ECO:0000256" key="3">
    <source>
        <dbReference type="ARBA" id="ARBA00022824"/>
    </source>
</evidence>
<gene>
    <name evidence="10" type="ORF">PV328_002900</name>
</gene>
<comment type="domain">
    <text evidence="8">The PAL motif is required for normal active site conformation.</text>
</comment>
<evidence type="ECO:0000256" key="4">
    <source>
        <dbReference type="ARBA" id="ARBA00022976"/>
    </source>
</evidence>
<evidence type="ECO:0000256" key="9">
    <source>
        <dbReference type="SAM" id="MobiDB-lite"/>
    </source>
</evidence>
<proteinExistence type="inferred from homology"/>
<organism evidence="10 11">
    <name type="scientific">Microctonus aethiopoides</name>
    <dbReference type="NCBI Taxonomy" id="144406"/>
    <lineage>
        <taxon>Eukaryota</taxon>
        <taxon>Metazoa</taxon>
        <taxon>Ecdysozoa</taxon>
        <taxon>Arthropoda</taxon>
        <taxon>Hexapoda</taxon>
        <taxon>Insecta</taxon>
        <taxon>Pterygota</taxon>
        <taxon>Neoptera</taxon>
        <taxon>Endopterygota</taxon>
        <taxon>Hymenoptera</taxon>
        <taxon>Apocrita</taxon>
        <taxon>Ichneumonoidea</taxon>
        <taxon>Braconidae</taxon>
        <taxon>Euphorinae</taxon>
        <taxon>Microctonus</taxon>
    </lineage>
</organism>
<keyword evidence="5 8" id="KW-1133">Transmembrane helix</keyword>
<dbReference type="InterPro" id="IPR006639">
    <property type="entry name" value="Preselin/SPP"/>
</dbReference>
<reference evidence="10" key="2">
    <citation type="submission" date="2023-03" db="EMBL/GenBank/DDBJ databases">
        <authorList>
            <person name="Inwood S.N."/>
            <person name="Skelly J.G."/>
            <person name="Guhlin J."/>
            <person name="Harrop T.W.R."/>
            <person name="Goldson S.G."/>
            <person name="Dearden P.K."/>
        </authorList>
    </citation>
    <scope>NUCLEOTIDE SEQUENCE</scope>
    <source>
        <strain evidence="10">Irish</strain>
        <tissue evidence="10">Whole body</tissue>
    </source>
</reference>
<feature type="transmembrane region" description="Helical" evidence="8">
    <location>
        <begin position="211"/>
        <end position="231"/>
    </location>
</feature>
<feature type="region of interest" description="Disordered" evidence="9">
    <location>
        <begin position="350"/>
        <end position="376"/>
    </location>
</feature>
<dbReference type="EC" id="3.4.23.-" evidence="8"/>
<dbReference type="GO" id="GO:0034205">
    <property type="term" value="P:amyloid-beta formation"/>
    <property type="evidence" value="ECO:0007669"/>
    <property type="project" value="TreeGrafter"/>
</dbReference>
<dbReference type="GO" id="GO:0007219">
    <property type="term" value="P:Notch signaling pathway"/>
    <property type="evidence" value="ECO:0007669"/>
    <property type="project" value="UniProtKB-KW"/>
</dbReference>
<keyword evidence="8" id="KW-0645">Protease</keyword>
<dbReference type="Pfam" id="PF01080">
    <property type="entry name" value="Presenilin"/>
    <property type="match status" value="1"/>
</dbReference>
<feature type="transmembrane region" description="Helical" evidence="8">
    <location>
        <begin position="147"/>
        <end position="172"/>
    </location>
</feature>
<dbReference type="GO" id="GO:0070765">
    <property type="term" value="C:gamma-secretase complex"/>
    <property type="evidence" value="ECO:0007669"/>
    <property type="project" value="TreeGrafter"/>
</dbReference>
<keyword evidence="7 8" id="KW-0472">Membrane</keyword>
<dbReference type="Proteomes" id="UP001168990">
    <property type="component" value="Unassembled WGS sequence"/>
</dbReference>
<feature type="transmembrane region" description="Helical" evidence="8">
    <location>
        <begin position="432"/>
        <end position="453"/>
    </location>
</feature>
<evidence type="ECO:0000256" key="8">
    <source>
        <dbReference type="RuleBase" id="RU361148"/>
    </source>
</evidence>
<accession>A0AA39F794</accession>
<dbReference type="GO" id="GO:0005789">
    <property type="term" value="C:endoplasmic reticulum membrane"/>
    <property type="evidence" value="ECO:0007669"/>
    <property type="project" value="UniProtKB-SubCell"/>
</dbReference>
<name>A0AA39F794_9HYME</name>
<comment type="caution">
    <text evidence="10">The sequence shown here is derived from an EMBL/GenBank/DDBJ whole genome shotgun (WGS) entry which is preliminary data.</text>
</comment>
<comment type="similarity">
    <text evidence="1 8">Belongs to the peptidase A22A family.</text>
</comment>
<dbReference type="GO" id="GO:0000139">
    <property type="term" value="C:Golgi membrane"/>
    <property type="evidence" value="ECO:0007669"/>
    <property type="project" value="UniProtKB-SubCell"/>
</dbReference>
<dbReference type="Gene3D" id="1.10.472.100">
    <property type="entry name" value="Presenilin"/>
    <property type="match status" value="1"/>
</dbReference>
<dbReference type="InterPro" id="IPR001108">
    <property type="entry name" value="Peptidase_A22A"/>
</dbReference>
<evidence type="ECO:0000313" key="11">
    <source>
        <dbReference type="Proteomes" id="UP001168990"/>
    </source>
</evidence>
<dbReference type="AlphaFoldDB" id="A0AA39F794"/>
<feature type="transmembrane region" description="Helical" evidence="8">
    <location>
        <begin position="238"/>
        <end position="256"/>
    </location>
</feature>
<dbReference type="PANTHER" id="PTHR10202">
    <property type="entry name" value="PRESENILIN"/>
    <property type="match status" value="1"/>
</dbReference>
<keyword evidence="6 8" id="KW-0333">Golgi apparatus</keyword>
<reference evidence="10" key="1">
    <citation type="journal article" date="2023" name="bioRxiv">
        <title>Scaffold-level genome assemblies of two parasitoid biocontrol wasps reveal the parthenogenesis mechanism and an associated novel virus.</title>
        <authorList>
            <person name="Inwood S."/>
            <person name="Skelly J."/>
            <person name="Guhlin J."/>
            <person name="Harrop T."/>
            <person name="Goldson S."/>
            <person name="Dearden P."/>
        </authorList>
    </citation>
    <scope>NUCLEOTIDE SEQUENCE</scope>
    <source>
        <strain evidence="10">Irish</strain>
        <tissue evidence="10">Whole body</tissue>
    </source>
</reference>
<keyword evidence="4 8" id="KW-0914">Notch signaling pathway</keyword>
<dbReference type="GO" id="GO:0006509">
    <property type="term" value="P:membrane protein ectodomain proteolysis"/>
    <property type="evidence" value="ECO:0007669"/>
    <property type="project" value="TreeGrafter"/>
</dbReference>
<dbReference type="SMART" id="SM00730">
    <property type="entry name" value="PSN"/>
    <property type="match status" value="1"/>
</dbReference>
<feature type="compositionally biased region" description="Basic and acidic residues" evidence="9">
    <location>
        <begin position="364"/>
        <end position="376"/>
    </location>
</feature>
<comment type="subunit">
    <text evidence="8">Homodimer.</text>
</comment>
<protein>
    <recommendedName>
        <fullName evidence="8">Presenilin</fullName>
        <ecNumber evidence="8">3.4.23.-</ecNumber>
    </recommendedName>
</protein>
<evidence type="ECO:0000256" key="5">
    <source>
        <dbReference type="ARBA" id="ARBA00022989"/>
    </source>
</evidence>
<dbReference type="FunFam" id="1.10.472.100:FF:000001">
    <property type="entry name" value="Presenilin"/>
    <property type="match status" value="1"/>
</dbReference>
<keyword evidence="3 8" id="KW-0256">Endoplasmic reticulum</keyword>
<dbReference type="GO" id="GO:0055074">
    <property type="term" value="P:calcium ion homeostasis"/>
    <property type="evidence" value="ECO:0007669"/>
    <property type="project" value="TreeGrafter"/>
</dbReference>
<comment type="function">
    <text evidence="8">Probable subunit of the gamma-secretase complex, an endoprotease complex that catalyzes the intramembrane cleavage of integral membrane proteins such as Notch receptors.</text>
</comment>
<dbReference type="EMBL" id="JAQQBS010001422">
    <property type="protein sequence ID" value="KAK0164252.1"/>
    <property type="molecule type" value="Genomic_DNA"/>
</dbReference>
<keyword evidence="2 8" id="KW-0812">Transmembrane</keyword>
<feature type="transmembrane region" description="Helical" evidence="8">
    <location>
        <begin position="300"/>
        <end position="321"/>
    </location>
</feature>
<evidence type="ECO:0000313" key="10">
    <source>
        <dbReference type="EMBL" id="KAK0164252.1"/>
    </source>
</evidence>
<dbReference type="PRINTS" id="PR01072">
    <property type="entry name" value="PRESENILIN"/>
</dbReference>
<dbReference type="InterPro" id="IPR042524">
    <property type="entry name" value="Presenilin_C"/>
</dbReference>
<feature type="transmembrane region" description="Helical" evidence="8">
    <location>
        <begin position="460"/>
        <end position="477"/>
    </location>
</feature>
<evidence type="ECO:0000256" key="7">
    <source>
        <dbReference type="ARBA" id="ARBA00023136"/>
    </source>
</evidence>